<dbReference type="SUPFAM" id="SSF51126">
    <property type="entry name" value="Pectin lyase-like"/>
    <property type="match status" value="1"/>
</dbReference>
<dbReference type="EMBL" id="CP036278">
    <property type="protein sequence ID" value="QDU58255.1"/>
    <property type="molecule type" value="Genomic_DNA"/>
</dbReference>
<organism evidence="2 3">
    <name type="scientific">Aeoliella mucimassa</name>
    <dbReference type="NCBI Taxonomy" id="2527972"/>
    <lineage>
        <taxon>Bacteria</taxon>
        <taxon>Pseudomonadati</taxon>
        <taxon>Planctomycetota</taxon>
        <taxon>Planctomycetia</taxon>
        <taxon>Pirellulales</taxon>
        <taxon>Lacipirellulaceae</taxon>
        <taxon>Aeoliella</taxon>
    </lineage>
</organism>
<protein>
    <recommendedName>
        <fullName evidence="4">PEP-CTERM protein-sorting domain-containing protein</fullName>
    </recommendedName>
</protein>
<feature type="signal peptide" evidence="1">
    <location>
        <begin position="1"/>
        <end position="21"/>
    </location>
</feature>
<evidence type="ECO:0000313" key="2">
    <source>
        <dbReference type="EMBL" id="QDU58255.1"/>
    </source>
</evidence>
<dbReference type="AlphaFoldDB" id="A0A518AU89"/>
<name>A0A518AU89_9BACT</name>
<gene>
    <name evidence="2" type="ORF">Pan181_44880</name>
</gene>
<dbReference type="KEGG" id="amuc:Pan181_44880"/>
<keyword evidence="3" id="KW-1185">Reference proteome</keyword>
<proteinExistence type="predicted"/>
<feature type="chain" id="PRO_5021801906" description="PEP-CTERM protein-sorting domain-containing protein" evidence="1">
    <location>
        <begin position="22"/>
        <end position="424"/>
    </location>
</feature>
<dbReference type="InterPro" id="IPR059226">
    <property type="entry name" value="Choice_anch_Q_dom"/>
</dbReference>
<evidence type="ECO:0000256" key="1">
    <source>
        <dbReference type="SAM" id="SignalP"/>
    </source>
</evidence>
<evidence type="ECO:0008006" key="4">
    <source>
        <dbReference type="Google" id="ProtNLM"/>
    </source>
</evidence>
<keyword evidence="1" id="KW-0732">Signal</keyword>
<dbReference type="Proteomes" id="UP000315750">
    <property type="component" value="Chromosome"/>
</dbReference>
<sequence length="424" mass="45458" precursor="true">MNTRELIVLTSLCILSTNAFGAATTIIISDGDDLAGAIASASHGSTIEIHSNDTFVTDLSWSHKYLTIEAAEGYRPTIQGSIIGIKGSNRTGAALTGLNVTGGISVDSTGTTYSTLRLTDLTIGGNAGFGGTGEFRIDVDSRNCQYNGTTIISGTSDFSFGGYFEGNTFADDILMSTLTDARIRNTKFYENDFQGRVISQSIGPDRSLRQYTFDRNWFQRGLELVSGTYSTLEFTATNNLFGRLDSDTLGNETGFELRTGQTQVTVDGEFVNNTIVGFATGIDVTLYESSYSPDKLSLSFVNMLLDNMDDIKNFDIGTIYSSLISDGTFAGTNGNFGGQPILGLNGRLLTGSIGIDRGNNAVASDFDFAGNPRVLDGDLDGIPVIDVGAFEYMVPEPASIWCALAGCLLTMRWLASPNRLRQAK</sequence>
<evidence type="ECO:0000313" key="3">
    <source>
        <dbReference type="Proteomes" id="UP000315750"/>
    </source>
</evidence>
<dbReference type="RefSeq" id="WP_145249940.1">
    <property type="nucleotide sequence ID" value="NZ_CP036278.1"/>
</dbReference>
<accession>A0A518AU89</accession>
<reference evidence="2 3" key="1">
    <citation type="submission" date="2019-02" db="EMBL/GenBank/DDBJ databases">
        <title>Deep-cultivation of Planctomycetes and their phenomic and genomic characterization uncovers novel biology.</title>
        <authorList>
            <person name="Wiegand S."/>
            <person name="Jogler M."/>
            <person name="Boedeker C."/>
            <person name="Pinto D."/>
            <person name="Vollmers J."/>
            <person name="Rivas-Marin E."/>
            <person name="Kohn T."/>
            <person name="Peeters S.H."/>
            <person name="Heuer A."/>
            <person name="Rast P."/>
            <person name="Oberbeckmann S."/>
            <person name="Bunk B."/>
            <person name="Jeske O."/>
            <person name="Meyerdierks A."/>
            <person name="Storesund J.E."/>
            <person name="Kallscheuer N."/>
            <person name="Luecker S."/>
            <person name="Lage O.M."/>
            <person name="Pohl T."/>
            <person name="Merkel B.J."/>
            <person name="Hornburger P."/>
            <person name="Mueller R.-W."/>
            <person name="Bruemmer F."/>
            <person name="Labrenz M."/>
            <person name="Spormann A.M."/>
            <person name="Op den Camp H."/>
            <person name="Overmann J."/>
            <person name="Amann R."/>
            <person name="Jetten M.S.M."/>
            <person name="Mascher T."/>
            <person name="Medema M.H."/>
            <person name="Devos D.P."/>
            <person name="Kaster A.-K."/>
            <person name="Ovreas L."/>
            <person name="Rohde M."/>
            <person name="Galperin M.Y."/>
            <person name="Jogler C."/>
        </authorList>
    </citation>
    <scope>NUCLEOTIDE SEQUENCE [LARGE SCALE GENOMIC DNA]</scope>
    <source>
        <strain evidence="2 3">Pan181</strain>
    </source>
</reference>
<dbReference type="InterPro" id="IPR011050">
    <property type="entry name" value="Pectin_lyase_fold/virulence"/>
</dbReference>
<dbReference type="NCBIfam" id="NF041518">
    <property type="entry name" value="choice_anch_Q"/>
    <property type="match status" value="1"/>
</dbReference>